<dbReference type="Proteomes" id="UP000054260">
    <property type="component" value="Unassembled WGS sequence"/>
</dbReference>
<dbReference type="PATRIC" id="fig|1236046.6.peg.1157"/>
<reference evidence="3" key="1">
    <citation type="journal article" date="2015" name="MBio">
        <title>Genome-Resolved Metagenomic Analysis Reveals Roles for Candidate Phyla and Other Microbial Community Members in Biogeochemical Transformations in Oil Reservoirs.</title>
        <authorList>
            <person name="Hu P."/>
            <person name="Tom L."/>
            <person name="Singh A."/>
            <person name="Thomas B.C."/>
            <person name="Baker B.J."/>
            <person name="Piceno Y.M."/>
            <person name="Andersen G.L."/>
            <person name="Banfield J.F."/>
        </authorList>
    </citation>
    <scope>NUCLEOTIDE SEQUENCE [LARGE SCALE GENOMIC DNA]</scope>
</reference>
<protein>
    <submittedName>
        <fullName evidence="2">Uncharacterized protein</fullName>
    </submittedName>
</protein>
<comment type="caution">
    <text evidence="2">The sequence shown here is derived from an EMBL/GenBank/DDBJ whole genome shotgun (WGS) entry which is preliminary data.</text>
</comment>
<name>A0A101GZC6_9BACT</name>
<dbReference type="EMBL" id="LGGH01000152">
    <property type="protein sequence ID" value="KUK66915.1"/>
    <property type="molecule type" value="Genomic_DNA"/>
</dbReference>
<dbReference type="AlphaFoldDB" id="A0A101GZC6"/>
<evidence type="ECO:0000256" key="1">
    <source>
        <dbReference type="SAM" id="MobiDB-lite"/>
    </source>
</evidence>
<feature type="region of interest" description="Disordered" evidence="1">
    <location>
        <begin position="1"/>
        <end position="20"/>
    </location>
</feature>
<accession>A0A101GZC6</accession>
<gene>
    <name evidence="2" type="ORF">XD86_0991</name>
</gene>
<evidence type="ECO:0000313" key="3">
    <source>
        <dbReference type="Proteomes" id="UP000054260"/>
    </source>
</evidence>
<evidence type="ECO:0000313" key="2">
    <source>
        <dbReference type="EMBL" id="KUK66915.1"/>
    </source>
</evidence>
<proteinExistence type="predicted"/>
<sequence>MGRHKLQRNPEQHRRLRRQQGCHLSESDPFALEEDPDDFAIIFGPIHSLTGKTIYSSFVVYSNDIVKDLLPYESRILYGFLSINSENSAESRLGMLESAERFLPDDPEGEYFYVWKVARSNPNDEGYCLLVPEPTIKRITYDELKIGFRAYSMSKPVWVRLTKRY</sequence>
<organism evidence="2 3">
    <name type="scientific">Mesotoga infera</name>
    <dbReference type="NCBI Taxonomy" id="1236046"/>
    <lineage>
        <taxon>Bacteria</taxon>
        <taxon>Thermotogati</taxon>
        <taxon>Thermotogota</taxon>
        <taxon>Thermotogae</taxon>
        <taxon>Kosmotogales</taxon>
        <taxon>Kosmotogaceae</taxon>
        <taxon>Mesotoga</taxon>
    </lineage>
</organism>